<dbReference type="Pfam" id="PF07610">
    <property type="entry name" value="DUF1573"/>
    <property type="match status" value="1"/>
</dbReference>
<dbReference type="EMBL" id="JAFMYW010000004">
    <property type="protein sequence ID" value="MBO0949871.1"/>
    <property type="molecule type" value="Genomic_DNA"/>
</dbReference>
<proteinExistence type="predicted"/>
<comment type="caution">
    <text evidence="1">The sequence shown here is derived from an EMBL/GenBank/DDBJ whole genome shotgun (WGS) entry which is preliminary data.</text>
</comment>
<dbReference type="Gene3D" id="2.60.40.10">
    <property type="entry name" value="Immunoglobulins"/>
    <property type="match status" value="1"/>
</dbReference>
<evidence type="ECO:0000313" key="2">
    <source>
        <dbReference type="Proteomes" id="UP000664628"/>
    </source>
</evidence>
<dbReference type="InterPro" id="IPR011467">
    <property type="entry name" value="DUF1573"/>
</dbReference>
<accession>A0ABS3JIM4</accession>
<keyword evidence="2" id="KW-1185">Reference proteome</keyword>
<name>A0ABS3JIM4_9BACT</name>
<dbReference type="InterPro" id="IPR013783">
    <property type="entry name" value="Ig-like_fold"/>
</dbReference>
<reference evidence="1 2" key="1">
    <citation type="submission" date="2021-03" db="EMBL/GenBank/DDBJ databases">
        <title>Fibrella sp. HMF5405 genome sequencing and assembly.</title>
        <authorList>
            <person name="Kang H."/>
            <person name="Kim H."/>
            <person name="Bae S."/>
            <person name="Joh K."/>
        </authorList>
    </citation>
    <scope>NUCLEOTIDE SEQUENCE [LARGE SCALE GENOMIC DNA]</scope>
    <source>
        <strain evidence="1 2">HMF5405</strain>
    </source>
</reference>
<organism evidence="1 2">
    <name type="scientific">Fibrella forsythiae</name>
    <dbReference type="NCBI Taxonomy" id="2817061"/>
    <lineage>
        <taxon>Bacteria</taxon>
        <taxon>Pseudomonadati</taxon>
        <taxon>Bacteroidota</taxon>
        <taxon>Cytophagia</taxon>
        <taxon>Cytophagales</taxon>
        <taxon>Spirosomataceae</taxon>
        <taxon>Fibrella</taxon>
    </lineage>
</organism>
<protein>
    <submittedName>
        <fullName evidence="1">DUF1573 domain-containing protein</fullName>
    </submittedName>
</protein>
<sequence>MNLLSARYYVGCLLMCIGFSSCHSVSEQTEIVARDNIDLGAFTIGDTANFTIPLVNPTDETLKILDIKGSCECITINTYPTELRPQQTGTINATYSSKFEGKFLGVLYKNVVIKLNKKPFIHSVRLKVDINK</sequence>
<dbReference type="PROSITE" id="PS51257">
    <property type="entry name" value="PROKAR_LIPOPROTEIN"/>
    <property type="match status" value="1"/>
</dbReference>
<evidence type="ECO:0000313" key="1">
    <source>
        <dbReference type="EMBL" id="MBO0949871.1"/>
    </source>
</evidence>
<dbReference type="Proteomes" id="UP000664628">
    <property type="component" value="Unassembled WGS sequence"/>
</dbReference>
<gene>
    <name evidence="1" type="ORF">J2I46_14845</name>
</gene>